<dbReference type="InterPro" id="IPR018966">
    <property type="entry name" value="VTC_domain"/>
</dbReference>
<dbReference type="InterPro" id="IPR051572">
    <property type="entry name" value="VTC_Complex_Subunit"/>
</dbReference>
<comment type="subcellular location">
    <subcellularLocation>
        <location evidence="1">Vacuole membrane</location>
        <topology evidence="1">Multi-pass membrane protein</topology>
    </subcellularLocation>
</comment>
<dbReference type="GO" id="GO:0006799">
    <property type="term" value="P:polyphosphate biosynthetic process"/>
    <property type="evidence" value="ECO:0007669"/>
    <property type="project" value="UniProtKB-ARBA"/>
</dbReference>
<feature type="compositionally biased region" description="Basic and acidic residues" evidence="6">
    <location>
        <begin position="99"/>
        <end position="117"/>
    </location>
</feature>
<dbReference type="OrthoDB" id="6493944at2759"/>
<evidence type="ECO:0000313" key="10">
    <source>
        <dbReference type="Proteomes" id="UP000664203"/>
    </source>
</evidence>
<accession>A0A8H3F0S5</accession>
<evidence type="ECO:0000259" key="8">
    <source>
        <dbReference type="PROSITE" id="PS51382"/>
    </source>
</evidence>
<dbReference type="GO" id="GO:0000329">
    <property type="term" value="C:fungal-type vacuole membrane"/>
    <property type="evidence" value="ECO:0007669"/>
    <property type="project" value="TreeGrafter"/>
</dbReference>
<keyword evidence="4 7" id="KW-1133">Transmembrane helix</keyword>
<gene>
    <name evidence="9" type="primary">VTC2</name>
    <name evidence="9" type="ORF">ALECFALPRED_008028</name>
</gene>
<evidence type="ECO:0000256" key="7">
    <source>
        <dbReference type="SAM" id="Phobius"/>
    </source>
</evidence>
<feature type="transmembrane region" description="Helical" evidence="7">
    <location>
        <begin position="644"/>
        <end position="662"/>
    </location>
</feature>
<evidence type="ECO:0000256" key="1">
    <source>
        <dbReference type="ARBA" id="ARBA00004128"/>
    </source>
</evidence>
<dbReference type="AlphaFoldDB" id="A0A8H3F0S5"/>
<feature type="transmembrane region" description="Helical" evidence="7">
    <location>
        <begin position="674"/>
        <end position="692"/>
    </location>
</feature>
<dbReference type="EMBL" id="CAJPDR010000054">
    <property type="protein sequence ID" value="CAF9912306.1"/>
    <property type="molecule type" value="Genomic_DNA"/>
</dbReference>
<keyword evidence="3 7" id="KW-0812">Transmembrane</keyword>
<dbReference type="Gene3D" id="3.20.100.30">
    <property type="entry name" value="VTC, catalytic tunnel domain"/>
    <property type="match status" value="1"/>
</dbReference>
<dbReference type="InterPro" id="IPR042267">
    <property type="entry name" value="VTC_sf"/>
</dbReference>
<evidence type="ECO:0000256" key="4">
    <source>
        <dbReference type="ARBA" id="ARBA00022989"/>
    </source>
</evidence>
<evidence type="ECO:0000313" key="9">
    <source>
        <dbReference type="EMBL" id="CAF9912306.1"/>
    </source>
</evidence>
<comment type="caution">
    <text evidence="9">The sequence shown here is derived from an EMBL/GenBank/DDBJ whole genome shotgun (WGS) entry which is preliminary data.</text>
</comment>
<protein>
    <submittedName>
        <fullName evidence="9">Phosphate metabolism transcription protein</fullName>
    </submittedName>
</protein>
<dbReference type="PANTHER" id="PTHR46140">
    <property type="entry name" value="VACUOLAR TRANSPORTER CHAPERONE 1-RELATED"/>
    <property type="match status" value="1"/>
</dbReference>
<reference evidence="9" key="1">
    <citation type="submission" date="2021-03" db="EMBL/GenBank/DDBJ databases">
        <authorList>
            <person name="Tagirdzhanova G."/>
        </authorList>
    </citation>
    <scope>NUCLEOTIDE SEQUENCE</scope>
</reference>
<organism evidence="9 10">
    <name type="scientific">Alectoria fallacina</name>
    <dbReference type="NCBI Taxonomy" id="1903189"/>
    <lineage>
        <taxon>Eukaryota</taxon>
        <taxon>Fungi</taxon>
        <taxon>Dikarya</taxon>
        <taxon>Ascomycota</taxon>
        <taxon>Pezizomycotina</taxon>
        <taxon>Lecanoromycetes</taxon>
        <taxon>OSLEUM clade</taxon>
        <taxon>Lecanoromycetidae</taxon>
        <taxon>Lecanorales</taxon>
        <taxon>Lecanorineae</taxon>
        <taxon>Parmeliaceae</taxon>
        <taxon>Alectoria</taxon>
    </lineage>
</organism>
<feature type="transmembrane region" description="Helical" evidence="7">
    <location>
        <begin position="712"/>
        <end position="732"/>
    </location>
</feature>
<dbReference type="PROSITE" id="PS51382">
    <property type="entry name" value="SPX"/>
    <property type="match status" value="1"/>
</dbReference>
<dbReference type="GO" id="GO:0033254">
    <property type="term" value="C:vacuolar transporter chaperone complex"/>
    <property type="evidence" value="ECO:0007669"/>
    <property type="project" value="TreeGrafter"/>
</dbReference>
<feature type="domain" description="SPX" evidence="8">
    <location>
        <begin position="1"/>
        <end position="167"/>
    </location>
</feature>
<evidence type="ECO:0000256" key="2">
    <source>
        <dbReference type="ARBA" id="ARBA00022554"/>
    </source>
</evidence>
<keyword evidence="2" id="KW-0926">Vacuole</keyword>
<sequence length="773" mass="88174">MRFGKTLKNSIYKPWAFNYIEYTKLKQLLREDDNLEEDGREWTEDDEGRFVEELVNVQLEKVNAFQAETYKSLREQTSDCEARLEKEAGSEAGGQETSGRMHDQEEKQNENSQEDSKLQQVLKELDGITNEINELEKYSRINYTGFLKAVKKHDRRRGSKYKVRPLLQVRLAALPFNSEDYSPLLYRISTMYSFIRQRMNGGSERTKSLAAIWVHPENLLEIKTYILRRLPVLVYNPQTSRVVESGQPDPAITSLYFDNPQFTLYNKKVERASKASSLRLRWFGQLDDKPEIFFEKKTLEESGDSEVSRFSIKEKYIQPFIKGYYKMEKSVEKLRDREGTEGNGVASLQRNVEDMQQFIKDYRLQPVLRANYTRTAFQIPGDDKVRISIDTDVAFIREDSLDEDRPCRDPEDWHRGDIDRLGIKYPFSEVRQGEISRFPHALLEIKVKDGSSKKTNDWVSELMSSHLLKEEPRFSKFVHGVAQLLEDQVNSFPFWLSDLETDIRQDPEAAFQEEQEKKAKQADDQIAVGSFLGSKSVPSFKAAIGSPAGKTATDFGKRGFETGTEDVAEEADTDDETDLPTQSAPGVFSGLLSLSPFSNSKYARAHRQGSVQLPPGVREPGKLIKDMNPVRVEPKVWLANQRTFIKWQHISVLLASLSLGLYNAAGESNNVARALAVVYTLIALFAGAWGWWMYIVRSRMIQDRSGKDFDNVIGPVVVCIGLVIALCLNFIFKYRAASEQKGHDDLASQTLGLSDLATGNASDWTTANHQDLR</sequence>
<dbReference type="Pfam" id="PF02656">
    <property type="entry name" value="DUF202"/>
    <property type="match status" value="1"/>
</dbReference>
<keyword evidence="10" id="KW-1185">Reference proteome</keyword>
<evidence type="ECO:0000256" key="6">
    <source>
        <dbReference type="SAM" id="MobiDB-lite"/>
    </source>
</evidence>
<proteinExistence type="predicted"/>
<evidence type="ECO:0000256" key="3">
    <source>
        <dbReference type="ARBA" id="ARBA00022692"/>
    </source>
</evidence>
<dbReference type="InterPro" id="IPR003807">
    <property type="entry name" value="DUF202"/>
</dbReference>
<dbReference type="FunFam" id="3.20.100.30:FF:000002">
    <property type="entry name" value="Vacuolar transporter chaperone"/>
    <property type="match status" value="1"/>
</dbReference>
<dbReference type="InterPro" id="IPR004331">
    <property type="entry name" value="SPX_dom"/>
</dbReference>
<evidence type="ECO:0000256" key="5">
    <source>
        <dbReference type="ARBA" id="ARBA00023136"/>
    </source>
</evidence>
<dbReference type="CDD" id="cd14480">
    <property type="entry name" value="SPX_VTC2_like"/>
    <property type="match status" value="1"/>
</dbReference>
<dbReference type="Pfam" id="PF09359">
    <property type="entry name" value="VTC"/>
    <property type="match status" value="1"/>
</dbReference>
<dbReference type="Proteomes" id="UP000664203">
    <property type="component" value="Unassembled WGS sequence"/>
</dbReference>
<dbReference type="PANTHER" id="PTHR46140:SF2">
    <property type="entry name" value="VACUOLAR TRANSPORTER CHAPERONE 3 COMPLEX SUBUNIT 3-RELATED"/>
    <property type="match status" value="1"/>
</dbReference>
<feature type="region of interest" description="Disordered" evidence="6">
    <location>
        <begin position="85"/>
        <end position="117"/>
    </location>
</feature>
<name>A0A8H3F0S5_9LECA</name>
<keyword evidence="5 7" id="KW-0472">Membrane</keyword>